<comment type="caution">
    <text evidence="3">The sequence shown here is derived from an EMBL/GenBank/DDBJ whole genome shotgun (WGS) entry which is preliminary data.</text>
</comment>
<dbReference type="EMBL" id="JBJKFK010000288">
    <property type="protein sequence ID" value="KAL3318093.1"/>
    <property type="molecule type" value="Genomic_DNA"/>
</dbReference>
<feature type="region of interest" description="Disordered" evidence="1">
    <location>
        <begin position="288"/>
        <end position="346"/>
    </location>
</feature>
<dbReference type="AlphaFoldDB" id="A0ABD2QEW6"/>
<feature type="transmembrane region" description="Helical" evidence="2">
    <location>
        <begin position="160"/>
        <end position="185"/>
    </location>
</feature>
<keyword evidence="2" id="KW-0812">Transmembrane</keyword>
<sequence length="346" mass="39477">MHQENVATHTLDQFGLKVPITYAEVTITVIALGFFILMMLISSIKIATPEYVLRWHGEEVGNLEYALDERILAATILMLSLTSIIDLTIPVWIYLTKEKYQTKASDILYLVFEGTLMSLFFFMLIGFTTYVTGSVSGQHEIINNVCHSCSIVELIFYRLFWYIFLYLGFGFLLLLVHFLLWIWLFKHTKKELAGKALTKSKTHAILYNAMKLLFGSSELDLMLGKPHQEKEDDFFLGGTSPYESDDEGTVTKLAKESEGGERTSFQKELLRICEKVMQDENIRLDDIDLKGDEEEVAPNNDAPAPQPTVPDTKPQNDNTKIMSKKQILKQKLKKRGSRQKQPSKTA</sequence>
<keyword evidence="4" id="KW-1185">Reference proteome</keyword>
<evidence type="ECO:0000313" key="4">
    <source>
        <dbReference type="Proteomes" id="UP001626550"/>
    </source>
</evidence>
<protein>
    <submittedName>
        <fullName evidence="3">Uncharacterized protein</fullName>
    </submittedName>
</protein>
<feature type="transmembrane region" description="Helical" evidence="2">
    <location>
        <begin position="21"/>
        <end position="44"/>
    </location>
</feature>
<dbReference type="Proteomes" id="UP001626550">
    <property type="component" value="Unassembled WGS sequence"/>
</dbReference>
<name>A0ABD2QEW6_9PLAT</name>
<proteinExistence type="predicted"/>
<evidence type="ECO:0000256" key="1">
    <source>
        <dbReference type="SAM" id="MobiDB-lite"/>
    </source>
</evidence>
<accession>A0ABD2QEW6</accession>
<gene>
    <name evidence="3" type="ORF">Ciccas_003248</name>
</gene>
<feature type="compositionally biased region" description="Basic residues" evidence="1">
    <location>
        <begin position="322"/>
        <end position="338"/>
    </location>
</feature>
<evidence type="ECO:0000313" key="3">
    <source>
        <dbReference type="EMBL" id="KAL3318093.1"/>
    </source>
</evidence>
<evidence type="ECO:0000256" key="2">
    <source>
        <dbReference type="SAM" id="Phobius"/>
    </source>
</evidence>
<feature type="region of interest" description="Disordered" evidence="1">
    <location>
        <begin position="235"/>
        <end position="259"/>
    </location>
</feature>
<organism evidence="3 4">
    <name type="scientific">Cichlidogyrus casuarinus</name>
    <dbReference type="NCBI Taxonomy" id="1844966"/>
    <lineage>
        <taxon>Eukaryota</taxon>
        <taxon>Metazoa</taxon>
        <taxon>Spiralia</taxon>
        <taxon>Lophotrochozoa</taxon>
        <taxon>Platyhelminthes</taxon>
        <taxon>Monogenea</taxon>
        <taxon>Monopisthocotylea</taxon>
        <taxon>Dactylogyridea</taxon>
        <taxon>Ancyrocephalidae</taxon>
        <taxon>Cichlidogyrus</taxon>
    </lineage>
</organism>
<feature type="transmembrane region" description="Helical" evidence="2">
    <location>
        <begin position="71"/>
        <end position="95"/>
    </location>
</feature>
<keyword evidence="2" id="KW-0472">Membrane</keyword>
<keyword evidence="2" id="KW-1133">Transmembrane helix</keyword>
<reference evidence="3 4" key="1">
    <citation type="submission" date="2024-11" db="EMBL/GenBank/DDBJ databases">
        <title>Adaptive evolution of stress response genes in parasites aligns with host niche diversity.</title>
        <authorList>
            <person name="Hahn C."/>
            <person name="Resl P."/>
        </authorList>
    </citation>
    <scope>NUCLEOTIDE SEQUENCE [LARGE SCALE GENOMIC DNA]</scope>
    <source>
        <strain evidence="3">EGGRZ-B1_66</strain>
        <tissue evidence="3">Body</tissue>
    </source>
</reference>
<feature type="transmembrane region" description="Helical" evidence="2">
    <location>
        <begin position="107"/>
        <end position="127"/>
    </location>
</feature>